<name>A0A3M9MEA9_9MICO</name>
<feature type="transmembrane region" description="Helical" evidence="1">
    <location>
        <begin position="401"/>
        <end position="424"/>
    </location>
</feature>
<feature type="transmembrane region" description="Helical" evidence="1">
    <location>
        <begin position="436"/>
        <end position="458"/>
    </location>
</feature>
<gene>
    <name evidence="2" type="ORF">EFY87_06435</name>
</gene>
<dbReference type="AlphaFoldDB" id="A0A3M9MEA9"/>
<feature type="transmembrane region" description="Helical" evidence="1">
    <location>
        <begin position="201"/>
        <end position="225"/>
    </location>
</feature>
<comment type="caution">
    <text evidence="2">The sequence shown here is derived from an EMBL/GenBank/DDBJ whole genome shotgun (WGS) entry which is preliminary data.</text>
</comment>
<organism evidence="2 3">
    <name type="scientific">Flexivirga caeni</name>
    <dbReference type="NCBI Taxonomy" id="2294115"/>
    <lineage>
        <taxon>Bacteria</taxon>
        <taxon>Bacillati</taxon>
        <taxon>Actinomycetota</taxon>
        <taxon>Actinomycetes</taxon>
        <taxon>Micrococcales</taxon>
        <taxon>Dermacoccaceae</taxon>
        <taxon>Flexivirga</taxon>
    </lineage>
</organism>
<dbReference type="EMBL" id="RJJQ01000004">
    <property type="protein sequence ID" value="RNI23900.1"/>
    <property type="molecule type" value="Genomic_DNA"/>
</dbReference>
<feature type="transmembrane region" description="Helical" evidence="1">
    <location>
        <begin position="167"/>
        <end position="189"/>
    </location>
</feature>
<feature type="transmembrane region" description="Helical" evidence="1">
    <location>
        <begin position="134"/>
        <end position="155"/>
    </location>
</feature>
<keyword evidence="3" id="KW-1185">Reference proteome</keyword>
<feature type="transmembrane region" description="Helical" evidence="1">
    <location>
        <begin position="83"/>
        <end position="105"/>
    </location>
</feature>
<evidence type="ECO:0008006" key="4">
    <source>
        <dbReference type="Google" id="ProtNLM"/>
    </source>
</evidence>
<evidence type="ECO:0000313" key="3">
    <source>
        <dbReference type="Proteomes" id="UP000271678"/>
    </source>
</evidence>
<dbReference type="Proteomes" id="UP000271678">
    <property type="component" value="Unassembled WGS sequence"/>
</dbReference>
<evidence type="ECO:0000256" key="1">
    <source>
        <dbReference type="SAM" id="Phobius"/>
    </source>
</evidence>
<dbReference type="OrthoDB" id="2014935at2"/>
<dbReference type="RefSeq" id="WP_123270639.1">
    <property type="nucleotide sequence ID" value="NZ_RJJQ01000004.1"/>
</dbReference>
<keyword evidence="1" id="KW-0472">Membrane</keyword>
<feature type="transmembrane region" description="Helical" evidence="1">
    <location>
        <begin position="465"/>
        <end position="486"/>
    </location>
</feature>
<feature type="transmembrane region" description="Helical" evidence="1">
    <location>
        <begin position="349"/>
        <end position="373"/>
    </location>
</feature>
<protein>
    <recommendedName>
        <fullName evidence="4">ABC transporter permease</fullName>
    </recommendedName>
</protein>
<feature type="transmembrane region" description="Helical" evidence="1">
    <location>
        <begin position="245"/>
        <end position="266"/>
    </location>
</feature>
<feature type="transmembrane region" description="Helical" evidence="1">
    <location>
        <begin position="506"/>
        <end position="529"/>
    </location>
</feature>
<feature type="transmembrane region" description="Helical" evidence="1">
    <location>
        <begin position="303"/>
        <end position="329"/>
    </location>
</feature>
<accession>A0A3M9MEA9</accession>
<keyword evidence="1" id="KW-0812">Transmembrane</keyword>
<proteinExistence type="predicted"/>
<evidence type="ECO:0000313" key="2">
    <source>
        <dbReference type="EMBL" id="RNI23900.1"/>
    </source>
</evidence>
<keyword evidence="1" id="KW-1133">Transmembrane helix</keyword>
<reference evidence="2 3" key="1">
    <citation type="submission" date="2018-11" db="EMBL/GenBank/DDBJ databases">
        <title>Draft genome of Simplicispira Flexivirga sp. BO-16.</title>
        <authorList>
            <person name="Im W.T."/>
        </authorList>
    </citation>
    <scope>NUCLEOTIDE SEQUENCE [LARGE SCALE GENOMIC DNA]</scope>
    <source>
        <strain evidence="2 3">BO-16</strain>
    </source>
</reference>
<sequence length="538" mass="56107">MSSRPRPAGRRIGPARVALRTHRRQILAWTLPLLGLLVIVGPSYASTYPQLNQRTHLIDSLSGNVATRLLYGPLPRPGTIGQLLTWEMGTYLVIVSSVFTLLLGVRFGRGAEESGAAELLQACGHSAAARLRGALAAVTVVAVGLGVGVAAVLLAESGLVEELTVRGALSLGLVTTCTGLFFGLAGLLAGALADSTGLARVLGFVVLAISFVLRAVANVHGVVALRWVSPLGWIDVVSPYTRNRWWTGAVFLAACVSVGGLVWLAGQGREYGSAVLHERAVSDDRLRVRSVVALTWHLERGRWLAWTVGVVAIGAFFGGMSGNLVTLLEGDSNTARLMREMTGEHRLDAAFFSFAGVLIGLLVGCYAVLTVLASGTEEGDGLLEDLLACGVRRRESLSARAVLAALGSLTMLLAAGAVCSLVTLSQLHGGAAGRGFSYVAGQWPAVLALTGLGVLCVGARRSLGVLAWVPVAGSAVLVLMGSVLHAPRWLQASAVFAHVPDYADGSVPSTGVVALLGCGVVCLLIGVVWRGRRDLMPE</sequence>